<dbReference type="Pfam" id="PF19045">
    <property type="entry name" value="Ligase_CoA_2"/>
    <property type="match status" value="1"/>
</dbReference>
<protein>
    <recommendedName>
        <fullName evidence="4">CoA-binding domain-containing protein</fullName>
    </recommendedName>
</protein>
<dbReference type="GO" id="GO:0005524">
    <property type="term" value="F:ATP binding"/>
    <property type="evidence" value="ECO:0007669"/>
    <property type="project" value="UniProtKB-KW"/>
</dbReference>
<dbReference type="PANTHER" id="PTHR43334">
    <property type="entry name" value="ACETATE--COA LIGASE [ADP-FORMING]"/>
    <property type="match status" value="1"/>
</dbReference>
<dbReference type="InterPro" id="IPR036291">
    <property type="entry name" value="NAD(P)-bd_dom_sf"/>
</dbReference>
<reference evidence="5 6" key="1">
    <citation type="journal article" date="2016" name="Environ. Microbiol.">
        <title>Genomic resolution of a cold subsurface aquifer community provides metabolic insights for novel microbes adapted to high CO concentrations.</title>
        <authorList>
            <person name="Probst A.J."/>
            <person name="Castelle C.J."/>
            <person name="Singh A."/>
            <person name="Brown C.T."/>
            <person name="Anantharaman K."/>
            <person name="Sharon I."/>
            <person name="Hug L.A."/>
            <person name="Burstein D."/>
            <person name="Emerson J.B."/>
            <person name="Thomas B.C."/>
            <person name="Banfield J.F."/>
        </authorList>
    </citation>
    <scope>NUCLEOTIDE SEQUENCE [LARGE SCALE GENOMIC DNA]</scope>
    <source>
        <strain evidence="5">CG2_30_33_16</strain>
    </source>
</reference>
<dbReference type="InterPro" id="IPR051538">
    <property type="entry name" value="Acyl-CoA_Synth/Transferase"/>
</dbReference>
<keyword evidence="1" id="KW-0436">Ligase</keyword>
<dbReference type="Gene3D" id="3.40.50.261">
    <property type="entry name" value="Succinyl-CoA synthetase domains"/>
    <property type="match status" value="2"/>
</dbReference>
<dbReference type="AlphaFoldDB" id="A0A1J5HUS8"/>
<proteinExistence type="predicted"/>
<dbReference type="EMBL" id="MNZM01000074">
    <property type="protein sequence ID" value="OIP83806.1"/>
    <property type="molecule type" value="Genomic_DNA"/>
</dbReference>
<dbReference type="InterPro" id="IPR043938">
    <property type="entry name" value="Ligase_CoA_dom"/>
</dbReference>
<gene>
    <name evidence="5" type="ORF">AUK04_03020</name>
</gene>
<accession>A0A1J5HUS8</accession>
<dbReference type="Gene3D" id="3.40.50.720">
    <property type="entry name" value="NAD(P)-binding Rossmann-like Domain"/>
    <property type="match status" value="1"/>
</dbReference>
<dbReference type="SMART" id="SM00881">
    <property type="entry name" value="CoA_binding"/>
    <property type="match status" value="1"/>
</dbReference>
<evidence type="ECO:0000256" key="2">
    <source>
        <dbReference type="ARBA" id="ARBA00022741"/>
    </source>
</evidence>
<evidence type="ECO:0000259" key="4">
    <source>
        <dbReference type="SMART" id="SM00881"/>
    </source>
</evidence>
<dbReference type="SUPFAM" id="SSF52210">
    <property type="entry name" value="Succinyl-CoA synthetase domains"/>
    <property type="match status" value="2"/>
</dbReference>
<dbReference type="InterPro" id="IPR016102">
    <property type="entry name" value="Succinyl-CoA_synth-like"/>
</dbReference>
<dbReference type="InterPro" id="IPR013815">
    <property type="entry name" value="ATP_grasp_subdomain_1"/>
</dbReference>
<dbReference type="Proteomes" id="UP000183758">
    <property type="component" value="Unassembled WGS sequence"/>
</dbReference>
<evidence type="ECO:0000313" key="6">
    <source>
        <dbReference type="Proteomes" id="UP000183758"/>
    </source>
</evidence>
<dbReference type="Gene3D" id="3.30.1490.20">
    <property type="entry name" value="ATP-grasp fold, A domain"/>
    <property type="match status" value="1"/>
</dbReference>
<organism evidence="5 6">
    <name type="scientific">Candidatus Roizmanbacteria bacterium CG2_30_33_16</name>
    <dbReference type="NCBI Taxonomy" id="1805340"/>
    <lineage>
        <taxon>Bacteria</taxon>
        <taxon>Candidatus Roizmaniibacteriota</taxon>
    </lineage>
</organism>
<dbReference type="Pfam" id="PF13607">
    <property type="entry name" value="Succ_CoA_lig"/>
    <property type="match status" value="1"/>
</dbReference>
<dbReference type="PANTHER" id="PTHR43334:SF1">
    <property type="entry name" value="3-HYDROXYPROPIONATE--COA LIGASE [ADP-FORMING]"/>
    <property type="match status" value="1"/>
</dbReference>
<dbReference type="Pfam" id="PF13380">
    <property type="entry name" value="CoA_binding_2"/>
    <property type="match status" value="1"/>
</dbReference>
<name>A0A1J5HUS8_9BACT</name>
<dbReference type="Pfam" id="PF13549">
    <property type="entry name" value="ATP-grasp_5"/>
    <property type="match status" value="1"/>
</dbReference>
<sequence>MTKDLSTLFYPKSIAIVGASTNVGKVGGIVLQNIRQSGYKGNIYPVNPNYENIDTLKCYAKLELLPEAPDLLIVAVPISTTFTVLQEAGTKGIKNAVVYAAGFKEIGKDGEQLEDQLKQICVQFGINMIGPNCLGFVNNLCPLNATFAKTNGQSGNIRFISQSGAIASSMFDWCDAHNLGFAEFVTLGNKAVLNENDVLQFFLDHPINTLTNEQQKGLSHVSPIGLYLESITNGVEFMRLTREIGKKNPIFIIKPGKTAAAAKAMQSHTGAIAGADFVLEKALKQSGVIRCNALSEFFNLARAFAWEDEPNEPNIAVISNAGGPAVISADAISDAGLSLAQFDDDKKKQLLEILPRAASIMNPVDVLGDALADRVGKATEIVLQTDQVDTLLVILTPQVMTQIGKTASLIGMLSAKYKKPIFCSFIGGGMVIEGEKVLNQYKIPTFHFPEEAIMAIGSMWKWRQFRKEQLTIKNEPTESILINYDNINTIVQSAKRQPSLNNQQATQVFVAAGINVPKSKLIKTLAEGIIFAEENDWPVVLKLSAPGLLHKTEYGGVIVNIANEREIVLAWEKIEKNKLKLPFEMQKNISVQIQQDVGKGIEVIVGVKRDPIFGPVLLFGAGGTMAELIADRNLHILPINNKQAQQLVEKAKIHLLLRGYRGALPYAEKPLYDLIVRFSKLIEISSDIKEMEINPVIITHDSVYAVDGKILLK</sequence>
<dbReference type="InterPro" id="IPR032875">
    <property type="entry name" value="Succ_CoA_lig_flav_dom"/>
</dbReference>
<evidence type="ECO:0000313" key="5">
    <source>
        <dbReference type="EMBL" id="OIP83806.1"/>
    </source>
</evidence>
<dbReference type="SUPFAM" id="SSF51735">
    <property type="entry name" value="NAD(P)-binding Rossmann-fold domains"/>
    <property type="match status" value="1"/>
</dbReference>
<dbReference type="Gene3D" id="3.30.470.20">
    <property type="entry name" value="ATP-grasp fold, B domain"/>
    <property type="match status" value="1"/>
</dbReference>
<evidence type="ECO:0000256" key="3">
    <source>
        <dbReference type="ARBA" id="ARBA00022840"/>
    </source>
</evidence>
<dbReference type="SUPFAM" id="SSF56059">
    <property type="entry name" value="Glutathione synthetase ATP-binding domain-like"/>
    <property type="match status" value="1"/>
</dbReference>
<dbReference type="GO" id="GO:0043758">
    <property type="term" value="F:acetate-CoA ligase (ADP-forming) activity"/>
    <property type="evidence" value="ECO:0007669"/>
    <property type="project" value="InterPro"/>
</dbReference>
<keyword evidence="2" id="KW-0547">Nucleotide-binding</keyword>
<comment type="caution">
    <text evidence="5">The sequence shown here is derived from an EMBL/GenBank/DDBJ whole genome shotgun (WGS) entry which is preliminary data.</text>
</comment>
<dbReference type="InterPro" id="IPR003781">
    <property type="entry name" value="CoA-bd"/>
</dbReference>
<feature type="domain" description="CoA-binding" evidence="4">
    <location>
        <begin position="8"/>
        <end position="103"/>
    </location>
</feature>
<evidence type="ECO:0000256" key="1">
    <source>
        <dbReference type="ARBA" id="ARBA00022598"/>
    </source>
</evidence>
<keyword evidence="3" id="KW-0067">ATP-binding</keyword>